<name>A0A1M4TUF3_9BACL</name>
<evidence type="ECO:0000256" key="1">
    <source>
        <dbReference type="SAM" id="MobiDB-lite"/>
    </source>
</evidence>
<dbReference type="InterPro" id="IPR018392">
    <property type="entry name" value="LysM"/>
</dbReference>
<evidence type="ECO:0000259" key="2">
    <source>
        <dbReference type="PROSITE" id="PS51782"/>
    </source>
</evidence>
<accession>A0A1M4TUF3</accession>
<feature type="compositionally biased region" description="Acidic residues" evidence="1">
    <location>
        <begin position="227"/>
        <end position="246"/>
    </location>
</feature>
<sequence>MLEEKDFSQLRFDISENVRLHPQQAGIGSLLDLNLYPEVEILDKGNHLKIQGYLRLRGHYLAEDEDRDSSKESNLLELEQNEAQEEISYIIPVEITLPADRAQQDQLSAEVESFDYTVLSPFELQIEAILAIDGLMPEERQRALESEEIGVTPTFSGLEVQNTFSDENDDERLEEEKAIPTEAEQIIEEQKDLENVHEQPPDTKEEKVEHVTDEVIDQRAKHMKEDSSEEDVTEEDVSADETEESAIEQKTEAEEKWSSWLLREGKEDFTSIRMAIAQQEDTLESLAEKYGVSTSHLQRLNRFSEQGGVTKGQIIHLPQCKEETASHTPTSNEA</sequence>
<dbReference type="CDD" id="cd00118">
    <property type="entry name" value="LysM"/>
    <property type="match status" value="1"/>
</dbReference>
<dbReference type="InterPro" id="IPR036779">
    <property type="entry name" value="LysM_dom_sf"/>
</dbReference>
<dbReference type="Proteomes" id="UP000184476">
    <property type="component" value="Unassembled WGS sequence"/>
</dbReference>
<feature type="compositionally biased region" description="Basic and acidic residues" evidence="1">
    <location>
        <begin position="191"/>
        <end position="226"/>
    </location>
</feature>
<dbReference type="SMART" id="SM00257">
    <property type="entry name" value="LysM"/>
    <property type="match status" value="1"/>
</dbReference>
<dbReference type="EMBL" id="FQVL01000001">
    <property type="protein sequence ID" value="SHE48046.1"/>
    <property type="molecule type" value="Genomic_DNA"/>
</dbReference>
<dbReference type="PROSITE" id="PS51782">
    <property type="entry name" value="LYSM"/>
    <property type="match status" value="1"/>
</dbReference>
<dbReference type="Pfam" id="PF20918">
    <property type="entry name" value="SPOCS_spoVID-N"/>
    <property type="match status" value="1"/>
</dbReference>
<evidence type="ECO:0000313" key="3">
    <source>
        <dbReference type="EMBL" id="SHE48046.1"/>
    </source>
</evidence>
<feature type="domain" description="LysM" evidence="2">
    <location>
        <begin position="273"/>
        <end position="317"/>
    </location>
</feature>
<organism evidence="3 4">
    <name type="scientific">Seinonella peptonophila</name>
    <dbReference type="NCBI Taxonomy" id="112248"/>
    <lineage>
        <taxon>Bacteria</taxon>
        <taxon>Bacillati</taxon>
        <taxon>Bacillota</taxon>
        <taxon>Bacilli</taxon>
        <taxon>Bacillales</taxon>
        <taxon>Thermoactinomycetaceae</taxon>
        <taxon>Seinonella</taxon>
    </lineage>
</organism>
<dbReference type="AlphaFoldDB" id="A0A1M4TUF3"/>
<dbReference type="Gene3D" id="3.10.350.10">
    <property type="entry name" value="LysM domain"/>
    <property type="match status" value="1"/>
</dbReference>
<gene>
    <name evidence="3" type="ORF">SAMN05444392_101647</name>
</gene>
<dbReference type="STRING" id="112248.SAMN05444392_101647"/>
<dbReference type="InterPro" id="IPR048862">
    <property type="entry name" value="SPOCS_spoVID_N"/>
</dbReference>
<evidence type="ECO:0000313" key="4">
    <source>
        <dbReference type="Proteomes" id="UP000184476"/>
    </source>
</evidence>
<dbReference type="SUPFAM" id="SSF54106">
    <property type="entry name" value="LysM domain"/>
    <property type="match status" value="1"/>
</dbReference>
<reference evidence="3 4" key="1">
    <citation type="submission" date="2016-11" db="EMBL/GenBank/DDBJ databases">
        <authorList>
            <person name="Jaros S."/>
            <person name="Januszkiewicz K."/>
            <person name="Wedrychowicz H."/>
        </authorList>
    </citation>
    <scope>NUCLEOTIDE SEQUENCE [LARGE SCALE GENOMIC DNA]</scope>
    <source>
        <strain evidence="3 4">DSM 44666</strain>
    </source>
</reference>
<keyword evidence="4" id="KW-1185">Reference proteome</keyword>
<feature type="compositionally biased region" description="Basic and acidic residues" evidence="1">
    <location>
        <begin position="247"/>
        <end position="258"/>
    </location>
</feature>
<feature type="region of interest" description="Disordered" evidence="1">
    <location>
        <begin position="191"/>
        <end position="258"/>
    </location>
</feature>
<protein>
    <submittedName>
        <fullName evidence="3">Stage VI sporulation protein D</fullName>
    </submittedName>
</protein>
<dbReference type="Pfam" id="PF01476">
    <property type="entry name" value="LysM"/>
    <property type="match status" value="1"/>
</dbReference>
<proteinExistence type="predicted"/>